<dbReference type="Proteomes" id="UP000799440">
    <property type="component" value="Unassembled WGS sequence"/>
</dbReference>
<feature type="region of interest" description="Disordered" evidence="1">
    <location>
        <begin position="129"/>
        <end position="155"/>
    </location>
</feature>
<evidence type="ECO:0000313" key="2">
    <source>
        <dbReference type="EMBL" id="KAF2749071.1"/>
    </source>
</evidence>
<dbReference type="EMBL" id="MU006567">
    <property type="protein sequence ID" value="KAF2749071.1"/>
    <property type="molecule type" value="Genomic_DNA"/>
</dbReference>
<reference evidence="2" key="1">
    <citation type="journal article" date="2020" name="Stud. Mycol.">
        <title>101 Dothideomycetes genomes: a test case for predicting lifestyles and emergence of pathogens.</title>
        <authorList>
            <person name="Haridas S."/>
            <person name="Albert R."/>
            <person name="Binder M."/>
            <person name="Bloem J."/>
            <person name="Labutti K."/>
            <person name="Salamov A."/>
            <person name="Andreopoulos B."/>
            <person name="Baker S."/>
            <person name="Barry K."/>
            <person name="Bills G."/>
            <person name="Bluhm B."/>
            <person name="Cannon C."/>
            <person name="Castanera R."/>
            <person name="Culley D."/>
            <person name="Daum C."/>
            <person name="Ezra D."/>
            <person name="Gonzalez J."/>
            <person name="Henrissat B."/>
            <person name="Kuo A."/>
            <person name="Liang C."/>
            <person name="Lipzen A."/>
            <person name="Lutzoni F."/>
            <person name="Magnuson J."/>
            <person name="Mondo S."/>
            <person name="Nolan M."/>
            <person name="Ohm R."/>
            <person name="Pangilinan J."/>
            <person name="Park H.-J."/>
            <person name="Ramirez L."/>
            <person name="Alfaro M."/>
            <person name="Sun H."/>
            <person name="Tritt A."/>
            <person name="Yoshinaga Y."/>
            <person name="Zwiers L.-H."/>
            <person name="Turgeon B."/>
            <person name="Goodwin S."/>
            <person name="Spatafora J."/>
            <person name="Crous P."/>
            <person name="Grigoriev I."/>
        </authorList>
    </citation>
    <scope>NUCLEOTIDE SEQUENCE</scope>
    <source>
        <strain evidence="2">CBS 119925</strain>
    </source>
</reference>
<sequence>MAGLGAPGTYWDFLLASRAECIEGWWSLHYWGLSMLHSTGIALSKRKSAFRMQMSPCQKGTERPSTLPRSSTPTAHRPLSIAITFNHNHRPPPGQWMLSITPFVSVAVSAPCPCASLSSIYSGCPPRADVDPLRAATPNSQEMPSVGADPPPPGS</sequence>
<evidence type="ECO:0000256" key="1">
    <source>
        <dbReference type="SAM" id="MobiDB-lite"/>
    </source>
</evidence>
<name>A0A6A6VIN6_9PLEO</name>
<protein>
    <submittedName>
        <fullName evidence="2">Uncharacterized protein</fullName>
    </submittedName>
</protein>
<accession>A0A6A6VIN6</accession>
<evidence type="ECO:0000313" key="3">
    <source>
        <dbReference type="Proteomes" id="UP000799440"/>
    </source>
</evidence>
<keyword evidence="3" id="KW-1185">Reference proteome</keyword>
<dbReference type="AlphaFoldDB" id="A0A6A6VIN6"/>
<gene>
    <name evidence="2" type="ORF">M011DRAFT_324432</name>
</gene>
<organism evidence="2 3">
    <name type="scientific">Sporormia fimetaria CBS 119925</name>
    <dbReference type="NCBI Taxonomy" id="1340428"/>
    <lineage>
        <taxon>Eukaryota</taxon>
        <taxon>Fungi</taxon>
        <taxon>Dikarya</taxon>
        <taxon>Ascomycota</taxon>
        <taxon>Pezizomycotina</taxon>
        <taxon>Dothideomycetes</taxon>
        <taxon>Pleosporomycetidae</taxon>
        <taxon>Pleosporales</taxon>
        <taxon>Sporormiaceae</taxon>
        <taxon>Sporormia</taxon>
    </lineage>
</organism>
<proteinExistence type="predicted"/>